<dbReference type="CDD" id="cd00067">
    <property type="entry name" value="GAL4"/>
    <property type="match status" value="1"/>
</dbReference>
<evidence type="ECO:0000313" key="4">
    <source>
        <dbReference type="EMBL" id="KAH7259490.1"/>
    </source>
</evidence>
<comment type="caution">
    <text evidence="4">The sequence shown here is derived from an EMBL/GenBank/DDBJ whole genome shotgun (WGS) entry which is preliminary data.</text>
</comment>
<dbReference type="SUPFAM" id="SSF57701">
    <property type="entry name" value="Zn2/Cys6 DNA-binding domain"/>
    <property type="match status" value="1"/>
</dbReference>
<protein>
    <recommendedName>
        <fullName evidence="3">Zn(2)-C6 fungal-type domain-containing protein</fullName>
    </recommendedName>
</protein>
<dbReference type="GeneID" id="70229073"/>
<gene>
    <name evidence="4" type="ORF">BKA55DRAFT_687787</name>
</gene>
<evidence type="ECO:0000313" key="5">
    <source>
        <dbReference type="Proteomes" id="UP000720189"/>
    </source>
</evidence>
<keyword evidence="1" id="KW-0539">Nucleus</keyword>
<dbReference type="InterPro" id="IPR001138">
    <property type="entry name" value="Zn2Cys6_DnaBD"/>
</dbReference>
<dbReference type="AlphaFoldDB" id="A0A9P9HL09"/>
<evidence type="ECO:0000256" key="1">
    <source>
        <dbReference type="ARBA" id="ARBA00023242"/>
    </source>
</evidence>
<proteinExistence type="predicted"/>
<dbReference type="PROSITE" id="PS00463">
    <property type="entry name" value="ZN2_CY6_FUNGAL_1"/>
    <property type="match status" value="1"/>
</dbReference>
<sequence length="541" mass="60599">MFAQFELYSGGWVHAEKRAKHRRSQGGCIPCRSRRKKCDECRPICGSCSSRRVACSWRSSNERRNQKLDVRAGERSASPRLDGSSNDETSGPSTPESSFDELILRNGYRISSPIQDQALVGKTGAFNDCFQGLPSCSMTGLLEVLDQATSRLDRGREFSMLAEGFEALANSRSMLHAWLACSAIIISQFQPTWRIHALQQHSDALKQLRLSTRSERGLTQDSNIATVLLLHVFERFENSTTDSLTYLSVTAPLCLALDQPPQNTHQALVLETLVYHVAINSVFRPSYLRNYHDLSKIINLWSRSPVLESDANFRGFVKAGLSAWLPIELFDILFKVSHLLHHRLSVAPDYMQARLRELRSRLHECQLGYGEDIEQLEPVAAVPNRGLTITDHDTESFHIRRVYSLAIELLITKLENPSLRAEETLVVSLCEAALHHLSRVRSDFTSLLWAITVLGTGMTTTKSQDLIFLHVEAMNHFAGGRAVRSVVEFLSCAWRPRPTDHCTPIAGILTEQAAAEAEGENNCSLGLDILFEESLLKTVIL</sequence>
<dbReference type="PANTHER" id="PTHR37534:SF46">
    <property type="entry name" value="ZN(II)2CYS6 TRANSCRIPTION FACTOR (EUROFUNG)"/>
    <property type="match status" value="1"/>
</dbReference>
<feature type="region of interest" description="Disordered" evidence="2">
    <location>
        <begin position="66"/>
        <end position="98"/>
    </location>
</feature>
<dbReference type="GO" id="GO:0008270">
    <property type="term" value="F:zinc ion binding"/>
    <property type="evidence" value="ECO:0007669"/>
    <property type="project" value="InterPro"/>
</dbReference>
<dbReference type="SMART" id="SM00066">
    <property type="entry name" value="GAL4"/>
    <property type="match status" value="1"/>
</dbReference>
<evidence type="ECO:0000259" key="3">
    <source>
        <dbReference type="PROSITE" id="PS50048"/>
    </source>
</evidence>
<dbReference type="Proteomes" id="UP000720189">
    <property type="component" value="Unassembled WGS sequence"/>
</dbReference>
<dbReference type="OrthoDB" id="1919336at2759"/>
<feature type="compositionally biased region" description="Polar residues" evidence="2">
    <location>
        <begin position="83"/>
        <end position="97"/>
    </location>
</feature>
<organism evidence="4 5">
    <name type="scientific">Fusarium redolens</name>
    <dbReference type="NCBI Taxonomy" id="48865"/>
    <lineage>
        <taxon>Eukaryota</taxon>
        <taxon>Fungi</taxon>
        <taxon>Dikarya</taxon>
        <taxon>Ascomycota</taxon>
        <taxon>Pezizomycotina</taxon>
        <taxon>Sordariomycetes</taxon>
        <taxon>Hypocreomycetidae</taxon>
        <taxon>Hypocreales</taxon>
        <taxon>Nectriaceae</taxon>
        <taxon>Fusarium</taxon>
        <taxon>Fusarium redolens species complex</taxon>
    </lineage>
</organism>
<accession>A0A9P9HL09</accession>
<dbReference type="Gene3D" id="4.10.240.10">
    <property type="entry name" value="Zn(2)-C6 fungal-type DNA-binding domain"/>
    <property type="match status" value="1"/>
</dbReference>
<evidence type="ECO:0000256" key="2">
    <source>
        <dbReference type="SAM" id="MobiDB-lite"/>
    </source>
</evidence>
<keyword evidence="5" id="KW-1185">Reference proteome</keyword>
<dbReference type="EMBL" id="JAGMUX010000005">
    <property type="protein sequence ID" value="KAH7259490.1"/>
    <property type="molecule type" value="Genomic_DNA"/>
</dbReference>
<dbReference type="PANTHER" id="PTHR37534">
    <property type="entry name" value="TRANSCRIPTIONAL ACTIVATOR PROTEIN UGA3"/>
    <property type="match status" value="1"/>
</dbReference>
<dbReference type="InterPro" id="IPR036864">
    <property type="entry name" value="Zn2-C6_fun-type_DNA-bd_sf"/>
</dbReference>
<feature type="domain" description="Zn(2)-C6 fungal-type" evidence="3">
    <location>
        <begin position="27"/>
        <end position="57"/>
    </location>
</feature>
<dbReference type="PROSITE" id="PS50048">
    <property type="entry name" value="ZN2_CY6_FUNGAL_2"/>
    <property type="match status" value="1"/>
</dbReference>
<reference evidence="4" key="1">
    <citation type="journal article" date="2021" name="Nat. Commun.">
        <title>Genetic determinants of endophytism in the Arabidopsis root mycobiome.</title>
        <authorList>
            <person name="Mesny F."/>
            <person name="Miyauchi S."/>
            <person name="Thiergart T."/>
            <person name="Pickel B."/>
            <person name="Atanasova L."/>
            <person name="Karlsson M."/>
            <person name="Huettel B."/>
            <person name="Barry K.W."/>
            <person name="Haridas S."/>
            <person name="Chen C."/>
            <person name="Bauer D."/>
            <person name="Andreopoulos W."/>
            <person name="Pangilinan J."/>
            <person name="LaButti K."/>
            <person name="Riley R."/>
            <person name="Lipzen A."/>
            <person name="Clum A."/>
            <person name="Drula E."/>
            <person name="Henrissat B."/>
            <person name="Kohler A."/>
            <person name="Grigoriev I.V."/>
            <person name="Martin F.M."/>
            <person name="Hacquard S."/>
        </authorList>
    </citation>
    <scope>NUCLEOTIDE SEQUENCE</scope>
    <source>
        <strain evidence="4">MPI-CAGE-AT-0023</strain>
    </source>
</reference>
<dbReference type="RefSeq" id="XP_046052198.1">
    <property type="nucleotide sequence ID" value="XM_046199119.1"/>
</dbReference>
<dbReference type="GO" id="GO:0000981">
    <property type="term" value="F:DNA-binding transcription factor activity, RNA polymerase II-specific"/>
    <property type="evidence" value="ECO:0007669"/>
    <property type="project" value="InterPro"/>
</dbReference>
<name>A0A9P9HL09_FUSRE</name>